<dbReference type="Proteomes" id="UP001152795">
    <property type="component" value="Unassembled WGS sequence"/>
</dbReference>
<protein>
    <submittedName>
        <fullName evidence="1">Uncharacterized protein</fullName>
    </submittedName>
</protein>
<dbReference type="EMBL" id="CACRXK020006987">
    <property type="protein sequence ID" value="CAB4010985.1"/>
    <property type="molecule type" value="Genomic_DNA"/>
</dbReference>
<keyword evidence="2" id="KW-1185">Reference proteome</keyword>
<dbReference type="AlphaFoldDB" id="A0A6S7HXD7"/>
<accession>A0A6S7HXD7</accession>
<organism evidence="1 2">
    <name type="scientific">Paramuricea clavata</name>
    <name type="common">Red gorgonian</name>
    <name type="synonym">Violescent sea-whip</name>
    <dbReference type="NCBI Taxonomy" id="317549"/>
    <lineage>
        <taxon>Eukaryota</taxon>
        <taxon>Metazoa</taxon>
        <taxon>Cnidaria</taxon>
        <taxon>Anthozoa</taxon>
        <taxon>Octocorallia</taxon>
        <taxon>Malacalcyonacea</taxon>
        <taxon>Plexauridae</taxon>
        <taxon>Paramuricea</taxon>
    </lineage>
</organism>
<evidence type="ECO:0000313" key="1">
    <source>
        <dbReference type="EMBL" id="CAB4010985.1"/>
    </source>
</evidence>
<name>A0A6S7HXD7_PARCT</name>
<sequence length="76" mass="8091">MVFCRLGKVLGLILILFGLSAMSQECIKDYSSCVPTDPTPPEQCSPICSTGGPGICDDSGEHPPFCIPDNEDAPFE</sequence>
<proteinExistence type="predicted"/>
<evidence type="ECO:0000313" key="2">
    <source>
        <dbReference type="Proteomes" id="UP001152795"/>
    </source>
</evidence>
<reference evidence="1" key="1">
    <citation type="submission" date="2020-04" db="EMBL/GenBank/DDBJ databases">
        <authorList>
            <person name="Alioto T."/>
            <person name="Alioto T."/>
            <person name="Gomez Garrido J."/>
        </authorList>
    </citation>
    <scope>NUCLEOTIDE SEQUENCE</scope>
    <source>
        <strain evidence="1">A484AB</strain>
    </source>
</reference>
<gene>
    <name evidence="1" type="ORF">PACLA_8A086884</name>
</gene>
<comment type="caution">
    <text evidence="1">The sequence shown here is derived from an EMBL/GenBank/DDBJ whole genome shotgun (WGS) entry which is preliminary data.</text>
</comment>